<proteinExistence type="predicted"/>
<evidence type="ECO:0000313" key="2">
    <source>
        <dbReference type="EMBL" id="DAE26429.1"/>
    </source>
</evidence>
<protein>
    <submittedName>
        <fullName evidence="2">Portal protein</fullName>
    </submittedName>
</protein>
<sequence length="527" mass="60138">MRWFNRMSENVKQRMQSWLQIAPANVHSFNIQETMDFQANVIKNRIWYLGDPDELAQLYSQIDSSQNRLRFWAARSSTGREIRKMHIGLPAIMVDMLTSIIMTDFDEVTVPDKRKDTWQQISRENKFKSLLEEAVSQTLYLGDGAFKISLDTRMSEYPIIEWYPADRIDIIYDRGRMKEVVFKTAYKEGNKQYELQEHYGYGYIRNELLHNGQKAEPKNVSALAGLKDIRFDNSFCMAVPFYIYSNPRTKGRGKSIFDGKTDDFDSLDEVWSQWIQAMRDGRATKYIPQDLIPKNPETGALLKPNPFDNTFITMDGGMRENDTDKVEVTQPNIPHESYLSTYITALDLCLQGIISPSTIGIDVKKLDNAEAQREKEKTTLYTRGKIIDALQTTIPELINTVFKSLDTLNQVTVEETETSVEFGDYANPSFESQIETVGKAKSSAIMSNEAVVDELYGDTKTEEWKQEEINRLNARDGVETMEEPALNMDGLEVEKQSAAESEGGMTGESKSKSKDVRNVPEGVSETS</sequence>
<feature type="compositionally biased region" description="Basic and acidic residues" evidence="1">
    <location>
        <begin position="509"/>
        <end position="518"/>
    </location>
</feature>
<evidence type="ECO:0000256" key="1">
    <source>
        <dbReference type="SAM" id="MobiDB-lite"/>
    </source>
</evidence>
<dbReference type="EMBL" id="BK015818">
    <property type="protein sequence ID" value="DAE26429.1"/>
    <property type="molecule type" value="Genomic_DNA"/>
</dbReference>
<accession>A0A8S5R617</accession>
<reference evidence="2" key="1">
    <citation type="journal article" date="2021" name="Proc. Natl. Acad. Sci. U.S.A.">
        <title>A Catalog of Tens of Thousands of Viruses from Human Metagenomes Reveals Hidden Associations with Chronic Diseases.</title>
        <authorList>
            <person name="Tisza M.J."/>
            <person name="Buck C.B."/>
        </authorList>
    </citation>
    <scope>NUCLEOTIDE SEQUENCE</scope>
    <source>
        <strain evidence="2">Ctr4Z12</strain>
    </source>
</reference>
<organism evidence="2">
    <name type="scientific">Siphoviridae sp. ctr4Z12</name>
    <dbReference type="NCBI Taxonomy" id="2827280"/>
    <lineage>
        <taxon>Viruses</taxon>
        <taxon>Duplodnaviria</taxon>
        <taxon>Heunggongvirae</taxon>
        <taxon>Uroviricota</taxon>
        <taxon>Caudoviricetes</taxon>
    </lineage>
</organism>
<name>A0A8S5R617_9CAUD</name>
<feature type="region of interest" description="Disordered" evidence="1">
    <location>
        <begin position="484"/>
        <end position="527"/>
    </location>
</feature>